<dbReference type="Proteomes" id="UP001242342">
    <property type="component" value="Unassembled WGS sequence"/>
</dbReference>
<dbReference type="EMBL" id="JAUYVU010000002">
    <property type="protein sequence ID" value="MDP2540752.1"/>
    <property type="molecule type" value="Genomic_DNA"/>
</dbReference>
<organism evidence="2 3">
    <name type="scientific">Tenacibaculum discolor</name>
    <dbReference type="NCBI Taxonomy" id="361581"/>
    <lineage>
        <taxon>Bacteria</taxon>
        <taxon>Pseudomonadati</taxon>
        <taxon>Bacteroidota</taxon>
        <taxon>Flavobacteriia</taxon>
        <taxon>Flavobacteriales</taxon>
        <taxon>Flavobacteriaceae</taxon>
        <taxon>Tenacibaculum</taxon>
    </lineage>
</organism>
<comment type="caution">
    <text evidence="2">The sequence shown here is derived from an EMBL/GenBank/DDBJ whole genome shotgun (WGS) entry which is preliminary data.</text>
</comment>
<evidence type="ECO:0000313" key="2">
    <source>
        <dbReference type="EMBL" id="PHN98707.1"/>
    </source>
</evidence>
<protein>
    <recommendedName>
        <fullName evidence="5">Peptidase E</fullName>
    </recommendedName>
</protein>
<dbReference type="EMBL" id="PDUU01000003">
    <property type="protein sequence ID" value="PHN98707.1"/>
    <property type="molecule type" value="Genomic_DNA"/>
</dbReference>
<reference evidence="2 3" key="1">
    <citation type="journal article" date="2016" name="Nat. Commun.">
        <title>Microbial interactions lead to rapid micro-scale successions on model marine particles.</title>
        <authorList>
            <person name="Datta M.S."/>
            <person name="Sliwerska E."/>
            <person name="Gore J."/>
            <person name="Polz M.F."/>
            <person name="Cordero O.X."/>
        </authorList>
    </citation>
    <scope>NUCLEOTIDE SEQUENCE [LARGE SCALE GENOMIC DNA]</scope>
    <source>
        <strain evidence="2 3">4G03</strain>
    </source>
</reference>
<proteinExistence type="predicted"/>
<dbReference type="Proteomes" id="UP000222163">
    <property type="component" value="Unassembled WGS sequence"/>
</dbReference>
<accession>A0A2G1BXF0</accession>
<dbReference type="Pfam" id="PF20420">
    <property type="entry name" value="DUF6702"/>
    <property type="match status" value="1"/>
</dbReference>
<reference evidence="1 4" key="3">
    <citation type="submission" date="2023-07" db="EMBL/GenBank/DDBJ databases">
        <title>Genome content predicts the carbon catabolic preferences of heterotrophic bacteria.</title>
        <authorList>
            <person name="Gralka M."/>
        </authorList>
    </citation>
    <scope>NUCLEOTIDE SEQUENCE [LARGE SCALE GENOMIC DNA]</scope>
    <source>
        <strain evidence="1 4">4G03</strain>
    </source>
</reference>
<dbReference type="RefSeq" id="WP_099214523.1">
    <property type="nucleotide sequence ID" value="NZ_JAUYVU010000002.1"/>
</dbReference>
<evidence type="ECO:0000313" key="3">
    <source>
        <dbReference type="Proteomes" id="UP000222163"/>
    </source>
</evidence>
<accession>A0A497Z4E7</accession>
<name>A0A2G1BXF0_9FLAO</name>
<keyword evidence="4" id="KW-1185">Reference proteome</keyword>
<evidence type="ECO:0008006" key="5">
    <source>
        <dbReference type="Google" id="ProtNLM"/>
    </source>
</evidence>
<dbReference type="AlphaFoldDB" id="A0A2G1BXF0"/>
<gene>
    <name evidence="2" type="ORF">CSC81_04220</name>
    <name evidence="1" type="ORF">Q8W23_04615</name>
</gene>
<evidence type="ECO:0000313" key="4">
    <source>
        <dbReference type="Proteomes" id="UP001242342"/>
    </source>
</evidence>
<dbReference type="InterPro" id="IPR046525">
    <property type="entry name" value="DUF6702"/>
</dbReference>
<sequence>MKKVIILLLVLPLLLSFTLHKYYVALTEIEYREDTQSVQMIMNVFMDDIELAINKDYNTNLQIATKNELPSINEYFYKYLKAHFKININDDEKAYKFIGKEYDGDIVYFYLEIENVSLPKTIKVENDILVDHFPDQQNLIKATVKKERKSLFLSSDNDKGLLNF</sequence>
<reference evidence="2" key="2">
    <citation type="submission" date="2017-10" db="EMBL/GenBank/DDBJ databases">
        <authorList>
            <person name="Enke T.N."/>
            <person name="Cordero O.X."/>
        </authorList>
    </citation>
    <scope>NUCLEOTIDE SEQUENCE</scope>
    <source>
        <strain evidence="2">4G03</strain>
    </source>
</reference>
<evidence type="ECO:0000313" key="1">
    <source>
        <dbReference type="EMBL" id="MDP2540752.1"/>
    </source>
</evidence>